<protein>
    <submittedName>
        <fullName evidence="1">Uncharacterized protein</fullName>
    </submittedName>
</protein>
<accession>A0A164Z3J7</accession>
<name>A0A164Z3J7_9CRUS</name>
<evidence type="ECO:0000313" key="1">
    <source>
        <dbReference type="EMBL" id="KZS15903.1"/>
    </source>
</evidence>
<reference evidence="1 2" key="1">
    <citation type="submission" date="2016-03" db="EMBL/GenBank/DDBJ databases">
        <title>EvidentialGene: Evidence-directed Construction of Genes on Genomes.</title>
        <authorList>
            <person name="Gilbert D.G."/>
            <person name="Choi J.-H."/>
            <person name="Mockaitis K."/>
            <person name="Colbourne J."/>
            <person name="Pfrender M."/>
        </authorList>
    </citation>
    <scope>NUCLEOTIDE SEQUENCE [LARGE SCALE GENOMIC DNA]</scope>
    <source>
        <strain evidence="1 2">Xinb3</strain>
        <tissue evidence="1">Complete organism</tissue>
    </source>
</reference>
<dbReference type="Proteomes" id="UP000076858">
    <property type="component" value="Unassembled WGS sequence"/>
</dbReference>
<evidence type="ECO:0000313" key="2">
    <source>
        <dbReference type="Proteomes" id="UP000076858"/>
    </source>
</evidence>
<organism evidence="1 2">
    <name type="scientific">Daphnia magna</name>
    <dbReference type="NCBI Taxonomy" id="35525"/>
    <lineage>
        <taxon>Eukaryota</taxon>
        <taxon>Metazoa</taxon>
        <taxon>Ecdysozoa</taxon>
        <taxon>Arthropoda</taxon>
        <taxon>Crustacea</taxon>
        <taxon>Branchiopoda</taxon>
        <taxon>Diplostraca</taxon>
        <taxon>Cladocera</taxon>
        <taxon>Anomopoda</taxon>
        <taxon>Daphniidae</taxon>
        <taxon>Daphnia</taxon>
    </lineage>
</organism>
<dbReference type="EMBL" id="LRGB01000786">
    <property type="protein sequence ID" value="KZS15903.1"/>
    <property type="molecule type" value="Genomic_DNA"/>
</dbReference>
<proteinExistence type="predicted"/>
<sequence length="52" mass="5978">MILNIAKISVPLLRNGEVSRLDWQTWEVNTWEGRKHRTSGTSVESNHGPWSC</sequence>
<gene>
    <name evidence="1" type="ORF">APZ42_018444</name>
</gene>
<comment type="caution">
    <text evidence="1">The sequence shown here is derived from an EMBL/GenBank/DDBJ whole genome shotgun (WGS) entry which is preliminary data.</text>
</comment>
<dbReference type="AlphaFoldDB" id="A0A164Z3J7"/>
<keyword evidence="2" id="KW-1185">Reference proteome</keyword>